<comment type="caution">
    <text evidence="2">The sequence shown here is derived from an EMBL/GenBank/DDBJ whole genome shotgun (WGS) entry which is preliminary data.</text>
</comment>
<dbReference type="AlphaFoldDB" id="A0A9Q3JBW8"/>
<feature type="transmembrane region" description="Helical" evidence="1">
    <location>
        <begin position="27"/>
        <end position="45"/>
    </location>
</feature>
<keyword evidence="1" id="KW-1133">Transmembrane helix</keyword>
<organism evidence="2 3">
    <name type="scientific">Austropuccinia psidii MF-1</name>
    <dbReference type="NCBI Taxonomy" id="1389203"/>
    <lineage>
        <taxon>Eukaryota</taxon>
        <taxon>Fungi</taxon>
        <taxon>Dikarya</taxon>
        <taxon>Basidiomycota</taxon>
        <taxon>Pucciniomycotina</taxon>
        <taxon>Pucciniomycetes</taxon>
        <taxon>Pucciniales</taxon>
        <taxon>Sphaerophragmiaceae</taxon>
        <taxon>Austropuccinia</taxon>
    </lineage>
</organism>
<name>A0A9Q3JBW8_9BASI</name>
<accession>A0A9Q3JBW8</accession>
<proteinExistence type="predicted"/>
<reference evidence="2" key="1">
    <citation type="submission" date="2021-03" db="EMBL/GenBank/DDBJ databases">
        <title>Draft genome sequence of rust myrtle Austropuccinia psidii MF-1, a brazilian biotype.</title>
        <authorList>
            <person name="Quecine M.C."/>
            <person name="Pachon D.M.R."/>
            <person name="Bonatelli M.L."/>
            <person name="Correr F.H."/>
            <person name="Franceschini L.M."/>
            <person name="Leite T.F."/>
            <person name="Margarido G.R.A."/>
            <person name="Almeida C.A."/>
            <person name="Ferrarezi J.A."/>
            <person name="Labate C.A."/>
        </authorList>
    </citation>
    <scope>NUCLEOTIDE SEQUENCE</scope>
    <source>
        <strain evidence="2">MF-1</strain>
    </source>
</reference>
<dbReference type="Proteomes" id="UP000765509">
    <property type="component" value="Unassembled WGS sequence"/>
</dbReference>
<dbReference type="EMBL" id="AVOT02067451">
    <property type="protein sequence ID" value="MBW0558976.1"/>
    <property type="molecule type" value="Genomic_DNA"/>
</dbReference>
<keyword evidence="1" id="KW-0472">Membrane</keyword>
<keyword evidence="1" id="KW-0812">Transmembrane</keyword>
<evidence type="ECO:0000313" key="2">
    <source>
        <dbReference type="EMBL" id="MBW0558976.1"/>
    </source>
</evidence>
<keyword evidence="3" id="KW-1185">Reference proteome</keyword>
<protein>
    <submittedName>
        <fullName evidence="2">Uncharacterized protein</fullName>
    </submittedName>
</protein>
<gene>
    <name evidence="2" type="ORF">O181_098691</name>
</gene>
<evidence type="ECO:0000313" key="3">
    <source>
        <dbReference type="Proteomes" id="UP000765509"/>
    </source>
</evidence>
<evidence type="ECO:0000256" key="1">
    <source>
        <dbReference type="SAM" id="Phobius"/>
    </source>
</evidence>
<sequence>MFNHPSIGVSGKSSLTPFYGQLAMSSVLWPIGPFLCFIAFGPYNLSLAPYGLRPYPSTIGPYGQLSTSPTPWPIPFFWAWGIHPVFQGLLDPQYITRAFRPTPLIMVSKA</sequence>